<feature type="domain" description="Orc1-like AAA ATPase" evidence="2">
    <location>
        <begin position="19"/>
        <end position="169"/>
    </location>
</feature>
<dbReference type="SUPFAM" id="SSF52540">
    <property type="entry name" value="P-loop containing nucleoside triphosphate hydrolases"/>
    <property type="match status" value="1"/>
</dbReference>
<dbReference type="EMBL" id="JACGWV010000002">
    <property type="protein sequence ID" value="MBA8809519.1"/>
    <property type="molecule type" value="Genomic_DNA"/>
</dbReference>
<dbReference type="AlphaFoldDB" id="A0A7W3PFF0"/>
<organism evidence="3 4">
    <name type="scientific">Promicromonospora sukumoe</name>
    <dbReference type="NCBI Taxonomy" id="88382"/>
    <lineage>
        <taxon>Bacteria</taxon>
        <taxon>Bacillati</taxon>
        <taxon>Actinomycetota</taxon>
        <taxon>Actinomycetes</taxon>
        <taxon>Micrococcales</taxon>
        <taxon>Promicromonosporaceae</taxon>
        <taxon>Promicromonospora</taxon>
    </lineage>
</organism>
<evidence type="ECO:0000313" key="3">
    <source>
        <dbReference type="EMBL" id="MBA8809519.1"/>
    </source>
</evidence>
<reference evidence="3 4" key="1">
    <citation type="submission" date="2020-07" db="EMBL/GenBank/DDBJ databases">
        <title>Sequencing the genomes of 1000 actinobacteria strains.</title>
        <authorList>
            <person name="Klenk H.-P."/>
        </authorList>
    </citation>
    <scope>NUCLEOTIDE SEQUENCE [LARGE SCALE GENOMIC DNA]</scope>
    <source>
        <strain evidence="3 4">DSM 44121</strain>
    </source>
</reference>
<evidence type="ECO:0000259" key="2">
    <source>
        <dbReference type="Pfam" id="PF13191"/>
    </source>
</evidence>
<dbReference type="PANTHER" id="PTHR34301">
    <property type="entry name" value="DNA-BINDING PROTEIN-RELATED"/>
    <property type="match status" value="1"/>
</dbReference>
<protein>
    <recommendedName>
        <fullName evidence="2">Orc1-like AAA ATPase domain-containing protein</fullName>
    </recommendedName>
</protein>
<accession>A0A7W3PFF0</accession>
<comment type="caution">
    <text evidence="3">The sequence shown here is derived from an EMBL/GenBank/DDBJ whole genome shotgun (WGS) entry which is preliminary data.</text>
</comment>
<dbReference type="InterPro" id="IPR027417">
    <property type="entry name" value="P-loop_NTPase"/>
</dbReference>
<name>A0A7W3PFF0_9MICO</name>
<sequence>MAASRNPFKPSAGATPPHLVGRDDQIAAVADGLDEGPGSPGRLTIFTGARGVGKTTLLNAVDDVALEHGWLFVDETATTGLMGRLDEHVSHMLEERRPRPKRRLTGINLPASFGGVSTELTPELSAGLRRKLNALLDDLERHDSGLLLTIDEVHVSLPDMREIAALAQHMVREQRQFALVMAGLPSAVSGLLSDGVLTFLRRADKHVLGDVSIDEVHDALVATFEENGRAMTPEASELAAEATFGYPFLIQLVGYHVWRATDGGVADLDAVDAGISAARRRLGSLVHETALADLSDLDRTFLVAMSVDDGPSQMADLRRRMGEVSPQHANTYRRRLMAAGMIEQVSHGKVAFALPYLRDFLREHGAAYGLGPDEL</sequence>
<keyword evidence="4" id="KW-1185">Reference proteome</keyword>
<dbReference type="Pfam" id="PF13191">
    <property type="entry name" value="AAA_16"/>
    <property type="match status" value="1"/>
</dbReference>
<dbReference type="Gene3D" id="3.40.50.300">
    <property type="entry name" value="P-loop containing nucleotide triphosphate hydrolases"/>
    <property type="match status" value="1"/>
</dbReference>
<gene>
    <name evidence="3" type="ORF">FHX71_003495</name>
</gene>
<evidence type="ECO:0000313" key="4">
    <source>
        <dbReference type="Proteomes" id="UP000540568"/>
    </source>
</evidence>
<dbReference type="InterPro" id="IPR041664">
    <property type="entry name" value="AAA_16"/>
</dbReference>
<proteinExistence type="predicted"/>
<dbReference type="PANTHER" id="PTHR34301:SF8">
    <property type="entry name" value="ATPASE DOMAIN-CONTAINING PROTEIN"/>
    <property type="match status" value="1"/>
</dbReference>
<feature type="region of interest" description="Disordered" evidence="1">
    <location>
        <begin position="1"/>
        <end position="20"/>
    </location>
</feature>
<dbReference type="Proteomes" id="UP000540568">
    <property type="component" value="Unassembled WGS sequence"/>
</dbReference>
<dbReference type="RefSeq" id="WP_182618794.1">
    <property type="nucleotide sequence ID" value="NZ_BAAATF010000011.1"/>
</dbReference>
<evidence type="ECO:0000256" key="1">
    <source>
        <dbReference type="SAM" id="MobiDB-lite"/>
    </source>
</evidence>